<keyword evidence="2" id="KW-1185">Reference proteome</keyword>
<organism evidence="1 2">
    <name type="scientific">Stephania yunnanensis</name>
    <dbReference type="NCBI Taxonomy" id="152371"/>
    <lineage>
        <taxon>Eukaryota</taxon>
        <taxon>Viridiplantae</taxon>
        <taxon>Streptophyta</taxon>
        <taxon>Embryophyta</taxon>
        <taxon>Tracheophyta</taxon>
        <taxon>Spermatophyta</taxon>
        <taxon>Magnoliopsida</taxon>
        <taxon>Ranunculales</taxon>
        <taxon>Menispermaceae</taxon>
        <taxon>Menispermoideae</taxon>
        <taxon>Cissampelideae</taxon>
        <taxon>Stephania</taxon>
    </lineage>
</organism>
<evidence type="ECO:0000313" key="2">
    <source>
        <dbReference type="Proteomes" id="UP001420932"/>
    </source>
</evidence>
<comment type="caution">
    <text evidence="1">The sequence shown here is derived from an EMBL/GenBank/DDBJ whole genome shotgun (WGS) entry which is preliminary data.</text>
</comment>
<proteinExistence type="predicted"/>
<accession>A0AAP0L6D1</accession>
<dbReference type="AlphaFoldDB" id="A0AAP0L6D1"/>
<dbReference type="PANTHER" id="PTHR33237">
    <property type="entry name" value="F2P16.13 PROTEIN-RELATED"/>
    <property type="match status" value="1"/>
</dbReference>
<protein>
    <submittedName>
        <fullName evidence="1">Uncharacterized protein</fullName>
    </submittedName>
</protein>
<dbReference type="Proteomes" id="UP001420932">
    <property type="component" value="Unassembled WGS sequence"/>
</dbReference>
<evidence type="ECO:0000313" key="1">
    <source>
        <dbReference type="EMBL" id="KAK9163950.1"/>
    </source>
</evidence>
<reference evidence="1 2" key="1">
    <citation type="submission" date="2024-01" db="EMBL/GenBank/DDBJ databases">
        <title>Genome assemblies of Stephania.</title>
        <authorList>
            <person name="Yang L."/>
        </authorList>
    </citation>
    <scope>NUCLEOTIDE SEQUENCE [LARGE SCALE GENOMIC DNA]</scope>
    <source>
        <strain evidence="1">YNDBR</strain>
        <tissue evidence="1">Leaf</tissue>
    </source>
</reference>
<name>A0AAP0L6D1_9MAGN</name>
<gene>
    <name evidence="1" type="ORF">Syun_004852</name>
</gene>
<sequence>MIMGGFHLKKWLRMSCCSSPHDVADDYNMVIQVLDTHATFLSTKRGYQGGEDHHEMEMELELESSGPISGVWRKGIIMGKKCQLPDYSGAIIYDSAGRLLLNPPKTPLS</sequence>
<dbReference type="PANTHER" id="PTHR33237:SF4">
    <property type="entry name" value="F14O23.12"/>
    <property type="match status" value="1"/>
</dbReference>
<dbReference type="EMBL" id="JBBNAF010000002">
    <property type="protein sequence ID" value="KAK9163950.1"/>
    <property type="molecule type" value="Genomic_DNA"/>
</dbReference>